<evidence type="ECO:0000313" key="1">
    <source>
        <dbReference type="EMBL" id="OLZ41096.1"/>
    </source>
</evidence>
<keyword evidence="2" id="KW-1185">Reference proteome</keyword>
<name>A0A1S8AX13_9EURY</name>
<sequence length="126" mass="14622">MRIEISVVADEGDEMATRLGVLHLEMASHTGRWAYVVDPDGVIRLELEYPIEIGQNIDKILRSKGLFKRPTRAMWLPVDWPNNANFDDRVLLESPSDVATAEKRLARIGEKNYEWLDWWFRPNGLE</sequence>
<gene>
    <name evidence="1" type="ORF">A6E15_08890</name>
</gene>
<accession>A0A1S8AX13</accession>
<dbReference type="SUPFAM" id="SSF52833">
    <property type="entry name" value="Thioredoxin-like"/>
    <property type="match status" value="1"/>
</dbReference>
<dbReference type="STRING" id="301967.A6E15_08890"/>
<comment type="caution">
    <text evidence="1">The sequence shown here is derived from an EMBL/GenBank/DDBJ whole genome shotgun (WGS) entry which is preliminary data.</text>
</comment>
<dbReference type="Gene3D" id="3.30.1020.10">
    <property type="entry name" value="Antioxidant, Horf6, Chain A, domain2"/>
    <property type="match status" value="1"/>
</dbReference>
<proteinExistence type="predicted"/>
<evidence type="ECO:0000313" key="2">
    <source>
        <dbReference type="Proteomes" id="UP000189370"/>
    </source>
</evidence>
<dbReference type="InterPro" id="IPR036249">
    <property type="entry name" value="Thioredoxin-like_sf"/>
</dbReference>
<dbReference type="Proteomes" id="UP000189370">
    <property type="component" value="Unassembled WGS sequence"/>
</dbReference>
<dbReference type="EMBL" id="LWLN01000001">
    <property type="protein sequence ID" value="OLZ41096.1"/>
    <property type="molecule type" value="Genomic_DNA"/>
</dbReference>
<protein>
    <submittedName>
        <fullName evidence="1">Uncharacterized protein</fullName>
    </submittedName>
</protein>
<organism evidence="1 2">
    <name type="scientific">Natrinema saccharevitans</name>
    <dbReference type="NCBI Taxonomy" id="301967"/>
    <lineage>
        <taxon>Archaea</taxon>
        <taxon>Methanobacteriati</taxon>
        <taxon>Methanobacteriota</taxon>
        <taxon>Stenosarchaea group</taxon>
        <taxon>Halobacteria</taxon>
        <taxon>Halobacteriales</taxon>
        <taxon>Natrialbaceae</taxon>
        <taxon>Natrinema</taxon>
    </lineage>
</organism>
<dbReference type="AlphaFoldDB" id="A0A1S8AX13"/>
<reference evidence="2" key="1">
    <citation type="submission" date="2016-04" db="EMBL/GenBank/DDBJ databases">
        <authorList>
            <person name="Chen S.-C."/>
            <person name="Lai M.-C."/>
        </authorList>
    </citation>
    <scope>NUCLEOTIDE SEQUENCE [LARGE SCALE GENOMIC DNA]</scope>
    <source>
        <strain evidence="2">AB14</strain>
    </source>
</reference>
<dbReference type="Gene3D" id="3.40.30.10">
    <property type="entry name" value="Glutaredoxin"/>
    <property type="match status" value="1"/>
</dbReference>